<dbReference type="EMBL" id="KZ996720">
    <property type="protein sequence ID" value="RKO88429.1"/>
    <property type="molecule type" value="Genomic_DNA"/>
</dbReference>
<dbReference type="PANTHER" id="PTHR44196:SF1">
    <property type="entry name" value="DEHYDROGENASE_REDUCTASE SDR FAMILY MEMBER 7B"/>
    <property type="match status" value="1"/>
</dbReference>
<dbReference type="AlphaFoldDB" id="A0A4P9W7I5"/>
<evidence type="ECO:0000256" key="2">
    <source>
        <dbReference type="ARBA" id="ARBA00022857"/>
    </source>
</evidence>
<dbReference type="GO" id="GO:0016020">
    <property type="term" value="C:membrane"/>
    <property type="evidence" value="ECO:0007669"/>
    <property type="project" value="TreeGrafter"/>
</dbReference>
<dbReference type="InterPro" id="IPR020904">
    <property type="entry name" value="Sc_DH/Rdtase_CS"/>
</dbReference>
<keyword evidence="2" id="KW-0521">NADP</keyword>
<dbReference type="OrthoDB" id="6251714at2759"/>
<evidence type="ECO:0000256" key="4">
    <source>
        <dbReference type="ARBA" id="ARBA00037096"/>
    </source>
</evidence>
<name>A0A4P9W7I5_9FUNG</name>
<reference evidence="7" key="1">
    <citation type="journal article" date="2018" name="Nat. Microbiol.">
        <title>Leveraging single-cell genomics to expand the fungal tree of life.</title>
        <authorList>
            <person name="Ahrendt S.R."/>
            <person name="Quandt C.A."/>
            <person name="Ciobanu D."/>
            <person name="Clum A."/>
            <person name="Salamov A."/>
            <person name="Andreopoulos B."/>
            <person name="Cheng J.F."/>
            <person name="Woyke T."/>
            <person name="Pelin A."/>
            <person name="Henrissat B."/>
            <person name="Reynolds N.K."/>
            <person name="Benny G.L."/>
            <person name="Smith M.E."/>
            <person name="James T.Y."/>
            <person name="Grigoriev I.V."/>
        </authorList>
    </citation>
    <scope>NUCLEOTIDE SEQUENCE [LARGE SCALE GENOMIC DNA]</scope>
</reference>
<dbReference type="Proteomes" id="UP000269721">
    <property type="component" value="Unassembled WGS sequence"/>
</dbReference>
<evidence type="ECO:0000256" key="5">
    <source>
        <dbReference type="RuleBase" id="RU000363"/>
    </source>
</evidence>
<evidence type="ECO:0000256" key="1">
    <source>
        <dbReference type="ARBA" id="ARBA00006484"/>
    </source>
</evidence>
<organism evidence="6 7">
    <name type="scientific">Blyttiomyces helicus</name>
    <dbReference type="NCBI Taxonomy" id="388810"/>
    <lineage>
        <taxon>Eukaryota</taxon>
        <taxon>Fungi</taxon>
        <taxon>Fungi incertae sedis</taxon>
        <taxon>Chytridiomycota</taxon>
        <taxon>Chytridiomycota incertae sedis</taxon>
        <taxon>Chytridiomycetes</taxon>
        <taxon>Chytridiomycetes incertae sedis</taxon>
        <taxon>Blyttiomyces</taxon>
    </lineage>
</organism>
<comment type="function">
    <text evidence="4">Putative oxidoreductase.</text>
</comment>
<accession>A0A4P9W7I5</accession>
<proteinExistence type="inferred from homology"/>
<comment type="similarity">
    <text evidence="1 5">Belongs to the short-chain dehydrogenases/reductases (SDR) family.</text>
</comment>
<dbReference type="PANTHER" id="PTHR44196">
    <property type="entry name" value="DEHYDROGENASE/REDUCTASE SDR FAMILY MEMBER 7B"/>
    <property type="match status" value="1"/>
</dbReference>
<dbReference type="Pfam" id="PF00106">
    <property type="entry name" value="adh_short"/>
    <property type="match status" value="1"/>
</dbReference>
<dbReference type="Gene3D" id="3.40.50.720">
    <property type="entry name" value="NAD(P)-binding Rossmann-like Domain"/>
    <property type="match status" value="1"/>
</dbReference>
<evidence type="ECO:0000313" key="7">
    <source>
        <dbReference type="Proteomes" id="UP000269721"/>
    </source>
</evidence>
<dbReference type="SUPFAM" id="SSF51735">
    <property type="entry name" value="NAD(P)-binding Rossmann-fold domains"/>
    <property type="match status" value="1"/>
</dbReference>
<dbReference type="GO" id="GO:0016491">
    <property type="term" value="F:oxidoreductase activity"/>
    <property type="evidence" value="ECO:0007669"/>
    <property type="project" value="UniProtKB-KW"/>
</dbReference>
<dbReference type="PROSITE" id="PS00061">
    <property type="entry name" value="ADH_SHORT"/>
    <property type="match status" value="1"/>
</dbReference>
<evidence type="ECO:0000256" key="3">
    <source>
        <dbReference type="ARBA" id="ARBA00023002"/>
    </source>
</evidence>
<dbReference type="InterPro" id="IPR036291">
    <property type="entry name" value="NAD(P)-bd_dom_sf"/>
</dbReference>
<evidence type="ECO:0008006" key="8">
    <source>
        <dbReference type="Google" id="ProtNLM"/>
    </source>
</evidence>
<sequence>MDRLSQSLSSAKRGVMGRQATVSENGSCSRIASLRDAKVIVDFQLVARSSFPSLTLALLLEPSRSAQKNRRSRPNTLPCRCSYFLAAGSSSLLSSTRCSSVLHYLPSATLALASNNQPGSLLPVGPTLSRFVATDAPSGLAKLTTFLRPLPTSPPPALFDTSSQRKYAGVEVEPLQLDVTNHTAVFASIKEVSTRLEGLDVVVMNAGIESGPHLVGSERTFTQHARCIETNLIGAIAVINAAVEAFRESGRGGQIVGISSVAAWRGLPIVAGYAASKAGLDIYLDSLRAETCNENIKVTTIHPGFIRTAMTDRVKGQKPFMIDAKPAAESILAAIENGARQAFVPWWPWTQLAPILTVIPYSLAAKIRPPTPPKKAKL</sequence>
<evidence type="ECO:0000313" key="6">
    <source>
        <dbReference type="EMBL" id="RKO88429.1"/>
    </source>
</evidence>
<protein>
    <recommendedName>
        <fullName evidence="8">Oxidoreductase</fullName>
    </recommendedName>
</protein>
<keyword evidence="3" id="KW-0560">Oxidoreductase</keyword>
<dbReference type="PRINTS" id="PR00080">
    <property type="entry name" value="SDRFAMILY"/>
</dbReference>
<dbReference type="InterPro" id="IPR002347">
    <property type="entry name" value="SDR_fam"/>
</dbReference>
<dbReference type="PRINTS" id="PR00081">
    <property type="entry name" value="GDHRDH"/>
</dbReference>
<gene>
    <name evidence="6" type="ORF">BDK51DRAFT_40507</name>
</gene>
<keyword evidence="7" id="KW-1185">Reference proteome</keyword>